<evidence type="ECO:0000256" key="1">
    <source>
        <dbReference type="ARBA" id="ARBA00022617"/>
    </source>
</evidence>
<keyword evidence="2 4" id="KW-0479">Metal-binding</keyword>
<dbReference type="Gene3D" id="1.10.760.10">
    <property type="entry name" value="Cytochrome c-like domain"/>
    <property type="match status" value="1"/>
</dbReference>
<organism evidence="6 7">
    <name type="scientific">Pseudohalocynthiibacter aestuariivivens</name>
    <dbReference type="NCBI Taxonomy" id="1591409"/>
    <lineage>
        <taxon>Bacteria</taxon>
        <taxon>Pseudomonadati</taxon>
        <taxon>Pseudomonadota</taxon>
        <taxon>Alphaproteobacteria</taxon>
        <taxon>Rhodobacterales</taxon>
        <taxon>Paracoccaceae</taxon>
        <taxon>Pseudohalocynthiibacter</taxon>
    </lineage>
</organism>
<evidence type="ECO:0000256" key="4">
    <source>
        <dbReference type="PROSITE-ProRule" id="PRU00433"/>
    </source>
</evidence>
<proteinExistence type="predicted"/>
<protein>
    <submittedName>
        <fullName evidence="6">C-type cytochrome</fullName>
    </submittedName>
</protein>
<keyword evidence="1 4" id="KW-0349">Heme</keyword>
<dbReference type="PROSITE" id="PS51007">
    <property type="entry name" value="CYTC"/>
    <property type="match status" value="1"/>
</dbReference>
<dbReference type="Proteomes" id="UP001589683">
    <property type="component" value="Unassembled WGS sequence"/>
</dbReference>
<evidence type="ECO:0000256" key="2">
    <source>
        <dbReference type="ARBA" id="ARBA00022723"/>
    </source>
</evidence>
<evidence type="ECO:0000313" key="7">
    <source>
        <dbReference type="Proteomes" id="UP001589683"/>
    </source>
</evidence>
<dbReference type="InterPro" id="IPR036909">
    <property type="entry name" value="Cyt_c-like_dom_sf"/>
</dbReference>
<dbReference type="SUPFAM" id="SSF46626">
    <property type="entry name" value="Cytochrome c"/>
    <property type="match status" value="1"/>
</dbReference>
<accession>A0ABV5J9S5</accession>
<reference evidence="6 7" key="1">
    <citation type="submission" date="2024-09" db="EMBL/GenBank/DDBJ databases">
        <authorList>
            <person name="Sun Q."/>
            <person name="Mori K."/>
        </authorList>
    </citation>
    <scope>NUCLEOTIDE SEQUENCE [LARGE SCALE GENOMIC DNA]</scope>
    <source>
        <strain evidence="6 7">CECT 8726</strain>
    </source>
</reference>
<dbReference type="EMBL" id="JBHMEA010000006">
    <property type="protein sequence ID" value="MFB9230200.1"/>
    <property type="molecule type" value="Genomic_DNA"/>
</dbReference>
<dbReference type="Pfam" id="PF00034">
    <property type="entry name" value="Cytochrom_C"/>
    <property type="match status" value="1"/>
</dbReference>
<comment type="caution">
    <text evidence="6">The sequence shown here is derived from an EMBL/GenBank/DDBJ whole genome shotgun (WGS) entry which is preliminary data.</text>
</comment>
<keyword evidence="7" id="KW-1185">Reference proteome</keyword>
<evidence type="ECO:0000256" key="3">
    <source>
        <dbReference type="ARBA" id="ARBA00023004"/>
    </source>
</evidence>
<feature type="domain" description="Cytochrome c" evidence="5">
    <location>
        <begin position="51"/>
        <end position="137"/>
    </location>
</feature>
<name>A0ABV5J9S5_9RHOB</name>
<keyword evidence="3 4" id="KW-0408">Iron</keyword>
<sequence>MKFKIALAVALIAVAVIAYNNLRMPNHDTMPMTAAASGAPMVEVKLPVLTGNEILGETAYNAKCASCHGTNAAGKEGDGPPLIHKIYEPSHHGDFAIQSAIENGASGHHWPFGNMAPVEGLTQGEIKNIIEYIRALQRGNGIQ</sequence>
<dbReference type="RefSeq" id="WP_213888477.1">
    <property type="nucleotide sequence ID" value="NZ_JAGFNU010000004.1"/>
</dbReference>
<evidence type="ECO:0000313" key="6">
    <source>
        <dbReference type="EMBL" id="MFB9230200.1"/>
    </source>
</evidence>
<evidence type="ECO:0000259" key="5">
    <source>
        <dbReference type="PROSITE" id="PS51007"/>
    </source>
</evidence>
<dbReference type="InterPro" id="IPR009056">
    <property type="entry name" value="Cyt_c-like_dom"/>
</dbReference>
<gene>
    <name evidence="6" type="ORF">ACFFUT_00175</name>
</gene>